<evidence type="ECO:0000259" key="7">
    <source>
        <dbReference type="Pfam" id="PF25954"/>
    </source>
</evidence>
<feature type="coiled-coil region" evidence="3">
    <location>
        <begin position="133"/>
        <end position="191"/>
    </location>
</feature>
<dbReference type="InterPro" id="IPR030190">
    <property type="entry name" value="MacA_alpha-hairpin_sf"/>
</dbReference>
<reference evidence="8 9" key="1">
    <citation type="submission" date="2017-05" db="EMBL/GenBank/DDBJ databases">
        <authorList>
            <person name="Varghese N."/>
            <person name="Submissions S."/>
        </authorList>
    </citation>
    <scope>NUCLEOTIDE SEQUENCE [LARGE SCALE GENOMIC DNA]</scope>
    <source>
        <strain evidence="8 9">DSM 21194</strain>
    </source>
</reference>
<name>A0A521E427_9BACT</name>
<feature type="domain" description="CusB-like beta-barrel" evidence="7">
    <location>
        <begin position="251"/>
        <end position="325"/>
    </location>
</feature>
<dbReference type="Pfam" id="PF25876">
    <property type="entry name" value="HH_MFP_RND"/>
    <property type="match status" value="1"/>
</dbReference>
<dbReference type="InterPro" id="IPR058792">
    <property type="entry name" value="Beta-barrel_RND_2"/>
</dbReference>
<evidence type="ECO:0000256" key="4">
    <source>
        <dbReference type="SAM" id="Phobius"/>
    </source>
</evidence>
<dbReference type="Gene3D" id="6.10.140.1990">
    <property type="match status" value="1"/>
</dbReference>
<dbReference type="EMBL" id="FXTH01000013">
    <property type="protein sequence ID" value="SMO78687.1"/>
    <property type="molecule type" value="Genomic_DNA"/>
</dbReference>
<comment type="similarity">
    <text evidence="1">Belongs to the membrane fusion protein (MFP) (TC 8.A.1) family.</text>
</comment>
<protein>
    <submittedName>
        <fullName evidence="8">HlyD family secretion protein</fullName>
    </submittedName>
</protein>
<feature type="domain" description="Multidrug resistance protein MdtA-like barrel-sandwich hybrid" evidence="6">
    <location>
        <begin position="85"/>
        <end position="239"/>
    </location>
</feature>
<dbReference type="InterPro" id="IPR058625">
    <property type="entry name" value="MdtA-like_BSH"/>
</dbReference>
<dbReference type="SUPFAM" id="SSF111369">
    <property type="entry name" value="HlyD-like secretion proteins"/>
    <property type="match status" value="1"/>
</dbReference>
<evidence type="ECO:0000259" key="5">
    <source>
        <dbReference type="Pfam" id="PF25876"/>
    </source>
</evidence>
<dbReference type="GO" id="GO:0019898">
    <property type="term" value="C:extrinsic component of membrane"/>
    <property type="evidence" value="ECO:0007669"/>
    <property type="project" value="InterPro"/>
</dbReference>
<sequence>MRQPSTKATSEKLEQTLGIDARGNRSTSRGRKLFYVLLTAGLLLAVWWGWMYLSEPGQPPYVMDEASRGELTLVVSATGDLQTVNTVEVGSEISGLIESVYVDYNDRVTAGQLLAKIDTDRLEAEVAQGEAGLQASEASLAQARASLEEQQSKTERAERLAGQALLSEQELETARAALTRAEAAVSSADAQIVVNRAALNMARTNLSKASIRSPVNGVVLTSDIKPGQAVAASFQTPVLFTLAEDLRRMELHVDVDEADISRVREGQEATFTVDAYPDTTFPAAITKVYFAPQTASGVVTYEAILDVDNTDMLLRPGMTATTEIVTRRLEGALLVPNSALRFTPPGKSRDPAQTVVWTLRNDTLEAIPIAPGISDGRHTQVLAGEVEPGQSLLVNIRSGE</sequence>
<proteinExistence type="inferred from homology"/>
<keyword evidence="4" id="KW-0472">Membrane</keyword>
<gene>
    <name evidence="8" type="ORF">SAMN06265218_11342</name>
</gene>
<accession>A0A521E427</accession>
<keyword evidence="2 3" id="KW-0175">Coiled coil</keyword>
<evidence type="ECO:0000256" key="2">
    <source>
        <dbReference type="ARBA" id="ARBA00023054"/>
    </source>
</evidence>
<organism evidence="8 9">
    <name type="scientific">Fodinibius sediminis</name>
    <dbReference type="NCBI Taxonomy" id="1214077"/>
    <lineage>
        <taxon>Bacteria</taxon>
        <taxon>Pseudomonadati</taxon>
        <taxon>Balneolota</taxon>
        <taxon>Balneolia</taxon>
        <taxon>Balneolales</taxon>
        <taxon>Balneolaceae</taxon>
        <taxon>Fodinibius</taxon>
    </lineage>
</organism>
<dbReference type="Gene3D" id="2.40.50.100">
    <property type="match status" value="1"/>
</dbReference>
<keyword evidence="4" id="KW-1133">Transmembrane helix</keyword>
<keyword evidence="4" id="KW-0812">Transmembrane</keyword>
<evidence type="ECO:0000259" key="6">
    <source>
        <dbReference type="Pfam" id="PF25917"/>
    </source>
</evidence>
<evidence type="ECO:0000256" key="1">
    <source>
        <dbReference type="ARBA" id="ARBA00009477"/>
    </source>
</evidence>
<dbReference type="GO" id="GO:1990281">
    <property type="term" value="C:efflux pump complex"/>
    <property type="evidence" value="ECO:0007669"/>
    <property type="project" value="TreeGrafter"/>
</dbReference>
<dbReference type="Pfam" id="PF25954">
    <property type="entry name" value="Beta-barrel_RND_2"/>
    <property type="match status" value="1"/>
</dbReference>
<dbReference type="GO" id="GO:0015562">
    <property type="term" value="F:efflux transmembrane transporter activity"/>
    <property type="evidence" value="ECO:0007669"/>
    <property type="project" value="TreeGrafter"/>
</dbReference>
<dbReference type="NCBIfam" id="TIGR01730">
    <property type="entry name" value="RND_mfp"/>
    <property type="match status" value="1"/>
</dbReference>
<dbReference type="GO" id="GO:1990195">
    <property type="term" value="C:macrolide transmembrane transporter complex"/>
    <property type="evidence" value="ECO:0007669"/>
    <property type="project" value="InterPro"/>
</dbReference>
<keyword evidence="9" id="KW-1185">Reference proteome</keyword>
<feature type="domain" description="Multidrug resistance protein MdtA-like alpha-helical hairpin" evidence="5">
    <location>
        <begin position="134"/>
        <end position="207"/>
    </location>
</feature>
<evidence type="ECO:0000256" key="3">
    <source>
        <dbReference type="SAM" id="Coils"/>
    </source>
</evidence>
<dbReference type="PANTHER" id="PTHR30469:SF33">
    <property type="entry name" value="SLR1207 PROTEIN"/>
    <property type="match status" value="1"/>
</dbReference>
<dbReference type="GO" id="GO:1990961">
    <property type="term" value="P:xenobiotic detoxification by transmembrane export across the plasma membrane"/>
    <property type="evidence" value="ECO:0007669"/>
    <property type="project" value="InterPro"/>
</dbReference>
<dbReference type="InterPro" id="IPR006143">
    <property type="entry name" value="RND_pump_MFP"/>
</dbReference>
<dbReference type="FunFam" id="2.40.30.170:FF:000010">
    <property type="entry name" value="Efflux RND transporter periplasmic adaptor subunit"/>
    <property type="match status" value="1"/>
</dbReference>
<evidence type="ECO:0000313" key="8">
    <source>
        <dbReference type="EMBL" id="SMO78687.1"/>
    </source>
</evidence>
<dbReference type="GO" id="GO:0030313">
    <property type="term" value="C:cell envelope"/>
    <property type="evidence" value="ECO:0007669"/>
    <property type="project" value="UniProtKB-SubCell"/>
</dbReference>
<dbReference type="InterPro" id="IPR058624">
    <property type="entry name" value="MdtA-like_HH"/>
</dbReference>
<dbReference type="PANTHER" id="PTHR30469">
    <property type="entry name" value="MULTIDRUG RESISTANCE PROTEIN MDTA"/>
    <property type="match status" value="1"/>
</dbReference>
<dbReference type="RefSeq" id="WP_142715245.1">
    <property type="nucleotide sequence ID" value="NZ_FXTH01000013.1"/>
</dbReference>
<dbReference type="Gene3D" id="2.40.30.170">
    <property type="match status" value="1"/>
</dbReference>
<dbReference type="OrthoDB" id="9809068at2"/>
<feature type="transmembrane region" description="Helical" evidence="4">
    <location>
        <begin position="33"/>
        <end position="53"/>
    </location>
</feature>
<dbReference type="Proteomes" id="UP000317593">
    <property type="component" value="Unassembled WGS sequence"/>
</dbReference>
<dbReference type="Pfam" id="PF25917">
    <property type="entry name" value="BSH_RND"/>
    <property type="match status" value="1"/>
</dbReference>
<evidence type="ECO:0000313" key="9">
    <source>
        <dbReference type="Proteomes" id="UP000317593"/>
    </source>
</evidence>
<dbReference type="AlphaFoldDB" id="A0A521E427"/>